<gene>
    <name evidence="2" type="ORF">AX774_g125</name>
</gene>
<evidence type="ECO:0000313" key="2">
    <source>
        <dbReference type="EMBL" id="OMH86234.1"/>
    </source>
</evidence>
<organism evidence="2 3">
    <name type="scientific">Zancudomyces culisetae</name>
    <name type="common">Gut fungus</name>
    <name type="synonym">Smittium culisetae</name>
    <dbReference type="NCBI Taxonomy" id="1213189"/>
    <lineage>
        <taxon>Eukaryota</taxon>
        <taxon>Fungi</taxon>
        <taxon>Fungi incertae sedis</taxon>
        <taxon>Zoopagomycota</taxon>
        <taxon>Kickxellomycotina</taxon>
        <taxon>Harpellomycetes</taxon>
        <taxon>Harpellales</taxon>
        <taxon>Legeriomycetaceae</taxon>
        <taxon>Zancudomyces</taxon>
    </lineage>
</organism>
<reference evidence="3" key="1">
    <citation type="submission" date="2017-01" db="EMBL/GenBank/DDBJ databases">
        <authorList>
            <person name="Wang Y."/>
            <person name="White M."/>
            <person name="Kvist S."/>
            <person name="Moncalvo J.-M."/>
        </authorList>
    </citation>
    <scope>NUCLEOTIDE SEQUENCE [LARGE SCALE GENOMIC DNA]</scope>
    <source>
        <strain evidence="3">COL-18-3</strain>
    </source>
</reference>
<evidence type="ECO:0000256" key="1">
    <source>
        <dbReference type="SAM" id="MobiDB-lite"/>
    </source>
</evidence>
<dbReference type="EMBL" id="LSSK01000009">
    <property type="protein sequence ID" value="OMH86234.1"/>
    <property type="molecule type" value="Genomic_DNA"/>
</dbReference>
<evidence type="ECO:0000313" key="3">
    <source>
        <dbReference type="Proteomes" id="UP000188320"/>
    </source>
</evidence>
<name>A0A1R1PZ67_ZANCU</name>
<sequence>MIRKRGNIVGKKEKASGSKKPLEMQHEILTEEEQEYVIDEIKEQSEKDLKQITIMNILKTDKIGCVDGFCASINLDILDNNTGIVSSSKEAAGS</sequence>
<proteinExistence type="predicted"/>
<feature type="region of interest" description="Disordered" evidence="1">
    <location>
        <begin position="1"/>
        <end position="23"/>
    </location>
</feature>
<protein>
    <submittedName>
        <fullName evidence="2">Uncharacterized protein</fullName>
    </submittedName>
</protein>
<feature type="compositionally biased region" description="Basic and acidic residues" evidence="1">
    <location>
        <begin position="10"/>
        <end position="23"/>
    </location>
</feature>
<dbReference type="Proteomes" id="UP000188320">
    <property type="component" value="Unassembled WGS sequence"/>
</dbReference>
<dbReference type="AlphaFoldDB" id="A0A1R1PZ67"/>
<comment type="caution">
    <text evidence="2">The sequence shown here is derived from an EMBL/GenBank/DDBJ whole genome shotgun (WGS) entry which is preliminary data.</text>
</comment>
<accession>A0A1R1PZ67</accession>
<keyword evidence="3" id="KW-1185">Reference proteome</keyword>